<evidence type="ECO:0000256" key="1">
    <source>
        <dbReference type="SAM" id="Coils"/>
    </source>
</evidence>
<evidence type="ECO:0000256" key="3">
    <source>
        <dbReference type="SAM" id="Phobius"/>
    </source>
</evidence>
<keyword evidence="3" id="KW-0812">Transmembrane</keyword>
<keyword evidence="3" id="KW-1133">Transmembrane helix</keyword>
<gene>
    <name evidence="4" type="ORF">EKO23_10795</name>
</gene>
<keyword evidence="1" id="KW-0175">Coiled coil</keyword>
<comment type="caution">
    <text evidence="4">The sequence shown here is derived from an EMBL/GenBank/DDBJ whole genome shotgun (WGS) entry which is preliminary data.</text>
</comment>
<keyword evidence="5" id="KW-1185">Reference proteome</keyword>
<dbReference type="RefSeq" id="WP_134717063.1">
    <property type="nucleotide sequence ID" value="NZ_SDKM01000013.1"/>
</dbReference>
<dbReference type="EMBL" id="SDKM01000013">
    <property type="protein sequence ID" value="RYP86098.1"/>
    <property type="molecule type" value="Genomic_DNA"/>
</dbReference>
<name>A0A4Q4ZEC2_9ACTN</name>
<feature type="coiled-coil region" evidence="1">
    <location>
        <begin position="31"/>
        <end position="60"/>
    </location>
</feature>
<dbReference type="OrthoDB" id="3787531at2"/>
<evidence type="ECO:0000313" key="4">
    <source>
        <dbReference type="EMBL" id="RYP86098.1"/>
    </source>
</evidence>
<keyword evidence="3" id="KW-0472">Membrane</keyword>
<accession>A0A4Q4ZEC2</accession>
<evidence type="ECO:0000256" key="2">
    <source>
        <dbReference type="SAM" id="MobiDB-lite"/>
    </source>
</evidence>
<dbReference type="AlphaFoldDB" id="A0A4Q4ZEC2"/>
<dbReference type="Proteomes" id="UP000295198">
    <property type="component" value="Unassembled WGS sequence"/>
</dbReference>
<feature type="compositionally biased region" description="Basic and acidic residues" evidence="2">
    <location>
        <begin position="142"/>
        <end position="162"/>
    </location>
</feature>
<evidence type="ECO:0000313" key="5">
    <source>
        <dbReference type="Proteomes" id="UP000295198"/>
    </source>
</evidence>
<feature type="region of interest" description="Disordered" evidence="2">
    <location>
        <begin position="139"/>
        <end position="162"/>
    </location>
</feature>
<sequence>MTGPELLVPVVTAAAVVLTVLCLALVLLVRRERARTAAALAEARAEAAELRSRLDALAVRVDRPAREPEEYVITRVGEAADEPPPVPERIDGRLFADIVLRESLVKAASLGHGVRRALAPETRHRIRFEMRREVKRSRKQRRAELKELRRTLHARQREQEVA</sequence>
<feature type="transmembrane region" description="Helical" evidence="3">
    <location>
        <begin position="6"/>
        <end position="29"/>
    </location>
</feature>
<proteinExistence type="predicted"/>
<protein>
    <submittedName>
        <fullName evidence="4">Uncharacterized protein</fullName>
    </submittedName>
</protein>
<reference evidence="4 5" key="1">
    <citation type="submission" date="2019-01" db="EMBL/GenBank/DDBJ databases">
        <title>Nocardioides guangzhouensis sp. nov., an actinobacterium isolated from soil.</title>
        <authorList>
            <person name="Fu Y."/>
            <person name="Cai Y."/>
            <person name="Lin Z."/>
            <person name="Chen P."/>
        </authorList>
    </citation>
    <scope>NUCLEOTIDE SEQUENCE [LARGE SCALE GENOMIC DNA]</scope>
    <source>
        <strain evidence="4 5">130</strain>
    </source>
</reference>
<organism evidence="4 5">
    <name type="scientific">Nocardioides guangzhouensis</name>
    <dbReference type="NCBI Taxonomy" id="2497878"/>
    <lineage>
        <taxon>Bacteria</taxon>
        <taxon>Bacillati</taxon>
        <taxon>Actinomycetota</taxon>
        <taxon>Actinomycetes</taxon>
        <taxon>Propionibacteriales</taxon>
        <taxon>Nocardioidaceae</taxon>
        <taxon>Nocardioides</taxon>
    </lineage>
</organism>